<feature type="transmembrane region" description="Helical" evidence="2">
    <location>
        <begin position="65"/>
        <end position="83"/>
    </location>
</feature>
<gene>
    <name evidence="4" type="ORF">K8V91_05355</name>
</gene>
<dbReference type="PANTHER" id="PTHR42861">
    <property type="entry name" value="CALCIUM-TRANSPORTING ATPASE"/>
    <property type="match status" value="1"/>
</dbReference>
<dbReference type="Gene3D" id="2.70.150.10">
    <property type="entry name" value="Calcium-transporting ATPase, cytoplasmic transduction domain A"/>
    <property type="match status" value="1"/>
</dbReference>
<dbReference type="InterPro" id="IPR059000">
    <property type="entry name" value="ATPase_P-type_domA"/>
</dbReference>
<feature type="domain" description="P-type ATPase A" evidence="3">
    <location>
        <begin position="97"/>
        <end position="188"/>
    </location>
</feature>
<keyword evidence="2" id="KW-1133">Transmembrane helix</keyword>
<reference evidence="4" key="2">
    <citation type="submission" date="2021-09" db="EMBL/GenBank/DDBJ databases">
        <authorList>
            <person name="Gilroy R."/>
        </authorList>
    </citation>
    <scope>NUCLEOTIDE SEQUENCE</scope>
    <source>
        <strain evidence="4">CHK193-16274</strain>
    </source>
</reference>
<evidence type="ECO:0000313" key="5">
    <source>
        <dbReference type="Proteomes" id="UP000749320"/>
    </source>
</evidence>
<dbReference type="SUPFAM" id="SSF81653">
    <property type="entry name" value="Calcium ATPase, transduction domain A"/>
    <property type="match status" value="1"/>
</dbReference>
<dbReference type="SUPFAM" id="SSF81665">
    <property type="entry name" value="Calcium ATPase, transmembrane domain M"/>
    <property type="match status" value="1"/>
</dbReference>
<comment type="caution">
    <text evidence="4">The sequence shown here is derived from an EMBL/GenBank/DDBJ whole genome shotgun (WGS) entry which is preliminary data.</text>
</comment>
<keyword evidence="2" id="KW-0472">Membrane</keyword>
<dbReference type="InterPro" id="IPR008250">
    <property type="entry name" value="ATPase_P-typ_transduc_dom_A_sf"/>
</dbReference>
<evidence type="ECO:0000313" key="4">
    <source>
        <dbReference type="EMBL" id="HJF40334.1"/>
    </source>
</evidence>
<protein>
    <submittedName>
        <fullName evidence="4">Cation-translocating P-type ATPase</fullName>
    </submittedName>
</protein>
<feature type="transmembrane region" description="Helical" evidence="2">
    <location>
        <begin position="37"/>
        <end position="59"/>
    </location>
</feature>
<dbReference type="EMBL" id="DYWV01000185">
    <property type="protein sequence ID" value="HJF40334.1"/>
    <property type="molecule type" value="Genomic_DNA"/>
</dbReference>
<comment type="subcellular location">
    <subcellularLocation>
        <location evidence="1">Membrane</location>
        <topology evidence="1">Multi-pass membrane protein</topology>
    </subcellularLocation>
</comment>
<keyword evidence="2" id="KW-0812">Transmembrane</keyword>
<dbReference type="InterPro" id="IPR023298">
    <property type="entry name" value="ATPase_P-typ_TM_dom_sf"/>
</dbReference>
<accession>A0A921GD48</accession>
<dbReference type="AlphaFoldDB" id="A0A921GD48"/>
<dbReference type="Gene3D" id="1.20.1110.10">
    <property type="entry name" value="Calcium-transporting ATPase, transmembrane domain"/>
    <property type="match status" value="1"/>
</dbReference>
<dbReference type="Pfam" id="PF00122">
    <property type="entry name" value="E1-E2_ATPase"/>
    <property type="match status" value="1"/>
</dbReference>
<evidence type="ECO:0000256" key="1">
    <source>
        <dbReference type="ARBA" id="ARBA00004141"/>
    </source>
</evidence>
<feature type="non-terminal residue" evidence="4">
    <location>
        <position position="189"/>
    </location>
</feature>
<sequence>MGKKITGLSDQEVIQRINEGKVNNVDNKITKSYKEIFINNTITFFNMINVSLLALLIFVGSYKNTLFILVIVINTIAGIYQEIKAKITLDRLKIIVSSKVDVIRNGITKTIAINEIVLDDYLILHTGMQIPSDSILVDGYVEANEALLTGESDPILKQTGDKLFSGSFVTSGKGICKVIHVGDDNYTNK</sequence>
<dbReference type="Proteomes" id="UP000749320">
    <property type="component" value="Unassembled WGS sequence"/>
</dbReference>
<reference evidence="4" key="1">
    <citation type="journal article" date="2021" name="PeerJ">
        <title>Extensive microbial diversity within the chicken gut microbiome revealed by metagenomics and culture.</title>
        <authorList>
            <person name="Gilroy R."/>
            <person name="Ravi A."/>
            <person name="Getino M."/>
            <person name="Pursley I."/>
            <person name="Horton D.L."/>
            <person name="Alikhan N.F."/>
            <person name="Baker D."/>
            <person name="Gharbi K."/>
            <person name="Hall N."/>
            <person name="Watson M."/>
            <person name="Adriaenssens E.M."/>
            <person name="Foster-Nyarko E."/>
            <person name="Jarju S."/>
            <person name="Secka A."/>
            <person name="Antonio M."/>
            <person name="Oren A."/>
            <person name="Chaudhuri R.R."/>
            <person name="La Ragione R."/>
            <person name="Hildebrand F."/>
            <person name="Pallen M.J."/>
        </authorList>
    </citation>
    <scope>NUCLEOTIDE SEQUENCE</scope>
    <source>
        <strain evidence="4">CHK193-16274</strain>
    </source>
</reference>
<organism evidence="4 5">
    <name type="scientific">Thomasclavelia spiroformis</name>
    <dbReference type="NCBI Taxonomy" id="29348"/>
    <lineage>
        <taxon>Bacteria</taxon>
        <taxon>Bacillati</taxon>
        <taxon>Bacillota</taxon>
        <taxon>Erysipelotrichia</taxon>
        <taxon>Erysipelotrichales</taxon>
        <taxon>Coprobacillaceae</taxon>
        <taxon>Thomasclavelia</taxon>
    </lineage>
</organism>
<name>A0A921GD48_9FIRM</name>
<proteinExistence type="predicted"/>
<evidence type="ECO:0000256" key="2">
    <source>
        <dbReference type="SAM" id="Phobius"/>
    </source>
</evidence>
<evidence type="ECO:0000259" key="3">
    <source>
        <dbReference type="Pfam" id="PF00122"/>
    </source>
</evidence>